<comment type="similarity">
    <text evidence="1">Belongs to the SNF2/RAD54 helicase family.</text>
</comment>
<protein>
    <submittedName>
        <fullName evidence="12">SNF2 family N-terminal domain-containing protein</fullName>
    </submittedName>
</protein>
<dbReference type="InterPro" id="IPR001650">
    <property type="entry name" value="Helicase_C-like"/>
</dbReference>
<dbReference type="PROSITE" id="PS51194">
    <property type="entry name" value="HELICASE_CTER"/>
    <property type="match status" value="1"/>
</dbReference>
<dbReference type="InterPro" id="IPR050628">
    <property type="entry name" value="SNF2_RAD54_helicase_TF"/>
</dbReference>
<dbReference type="CDD" id="cd18008">
    <property type="entry name" value="DEXDc_SHPRH-like"/>
    <property type="match status" value="1"/>
</dbReference>
<dbReference type="SMART" id="SM00490">
    <property type="entry name" value="HELICc"/>
    <property type="match status" value="1"/>
</dbReference>
<evidence type="ECO:0000259" key="10">
    <source>
        <dbReference type="PROSITE" id="PS51192"/>
    </source>
</evidence>
<dbReference type="PANTHER" id="PTHR45626:SF17">
    <property type="entry name" value="HELICASE-LIKE TRANSCRIPTION FACTOR"/>
    <property type="match status" value="1"/>
</dbReference>
<dbReference type="InterPro" id="IPR027417">
    <property type="entry name" value="P-loop_NTPase"/>
</dbReference>
<keyword evidence="2" id="KW-0479">Metal-binding</keyword>
<dbReference type="Pfam" id="PF00176">
    <property type="entry name" value="SNF2-rel_dom"/>
    <property type="match status" value="1"/>
</dbReference>
<dbReference type="EMBL" id="JAULSY010000104">
    <property type="protein sequence ID" value="KAK0665680.1"/>
    <property type="molecule type" value="Genomic_DNA"/>
</dbReference>
<dbReference type="Gene3D" id="3.30.40.10">
    <property type="entry name" value="Zinc/RING finger domain, C3HC4 (zinc finger)"/>
    <property type="match status" value="1"/>
</dbReference>
<accession>A0AA40D7E1</accession>
<evidence type="ECO:0000313" key="13">
    <source>
        <dbReference type="Proteomes" id="UP001174997"/>
    </source>
</evidence>
<dbReference type="SMART" id="SM00487">
    <property type="entry name" value="DEXDc"/>
    <property type="match status" value="1"/>
</dbReference>
<keyword evidence="6" id="KW-0347">Helicase</keyword>
<keyword evidence="13" id="KW-1185">Reference proteome</keyword>
<evidence type="ECO:0000256" key="4">
    <source>
        <dbReference type="ARBA" id="ARBA00022771"/>
    </source>
</evidence>
<dbReference type="GO" id="GO:0008094">
    <property type="term" value="F:ATP-dependent activity, acting on DNA"/>
    <property type="evidence" value="ECO:0007669"/>
    <property type="project" value="TreeGrafter"/>
</dbReference>
<dbReference type="InterPro" id="IPR049730">
    <property type="entry name" value="SNF2/RAD54-like_C"/>
</dbReference>
<dbReference type="PROSITE" id="PS51192">
    <property type="entry name" value="HELICASE_ATP_BIND_1"/>
    <property type="match status" value="1"/>
</dbReference>
<evidence type="ECO:0000313" key="12">
    <source>
        <dbReference type="EMBL" id="KAK0665680.1"/>
    </source>
</evidence>
<keyword evidence="7" id="KW-0862">Zinc</keyword>
<evidence type="ECO:0000256" key="5">
    <source>
        <dbReference type="ARBA" id="ARBA00022801"/>
    </source>
</evidence>
<feature type="compositionally biased region" description="Acidic residues" evidence="9">
    <location>
        <begin position="995"/>
        <end position="1009"/>
    </location>
</feature>
<dbReference type="Gene3D" id="3.40.50.300">
    <property type="entry name" value="P-loop containing nucleotide triphosphate hydrolases"/>
    <property type="match status" value="1"/>
</dbReference>
<sequence length="1029" mass="116060">MPKRQRRATTKDKGKAVATTEPTVTASNKADDTIMDPEDIRDQLAELEARQRRLSRRQENSVLKTAEAKELKDARVRIAKLKATLNDLTAPEEAGEPLITNNEESNDALCEAPGQALGLDRLPPVAHAQTKTGNKRKGLAFPKSHAKKARTATGAIIKTKSKKRDASKQHQKLIRAMLLQQDSIAAGQEMASMPILSGFAATKAGEQQKQFQALVAACQDSEEKKRMRGDKVMVNQARGALRGKYTPQDEKFLIKGMTTPLFAYQFAGSGWMVGREKSEQGPKGGILADSMGLGKTLETIACIAGNPPSRDDLALGLSRTLIVVPANAVNQWVDEIYRHGDGLLAGHYKESAKSNMAYLNKCSIWVTSYHEVSSHYPTNKFIKSQEGIESMTQEDCDAVRMKYSGPLMKMKFLRVVLDEAHAIKNHKSHTSASCLALTSKYRWALSGTPIHNRVEEIYPYMRFLDIEHTSSLYQFTRSYLPTKRNDAPDIIVSLAGLLEAVMLKRSMNTKFFGHALFKLPKPHVLEDVKVPMSREETLIYRYVPSSIRIGAILTIVLRNRRVEDKFRRRAIKEIGKAPGPGLVTNWLLYVLRLRQAVAHPFLLENLMRKEFEVEDYAWLKTQLAEVRTETPLILQIGSWCEEEHQHKSDVEHDDIDERRMMLDRMEESGNSDFMEEAEEIQDDINELCKRCGLPSDNGFQPKCGHLFCRECIENHIAAMNEGVAQGLGCRDCSKLITNIKSRTNKDSQSQKKAPENKGAKQGAWRRATASKHRGREDNVNGIQPTSSSKLESLFIQESDMKSLDKLIPSAKTIVLKNIIMDWHSRYPDDKMIIFTQFVDMGRIIGRILQKEDIDFLYFFGSMSQAKKYQAQEDFTQRPEIKVLVASLQCSGQALNLACANRVFILDLWWNYAMEQQAFGRVYRMGQNKETWRVRIMVKNTIDERMADLQAKKMAAIDAAITDHDSAKLVLTQEELAGLLGRVVFDQHGKIKDIVPDYDDESDEDDEDDDDHHRTAATTESSSQSSSNTQ</sequence>
<dbReference type="InterPro" id="IPR017907">
    <property type="entry name" value="Znf_RING_CS"/>
</dbReference>
<keyword evidence="4" id="KW-0863">Zinc-finger</keyword>
<feature type="region of interest" description="Disordered" evidence="9">
    <location>
        <begin position="742"/>
        <end position="784"/>
    </location>
</feature>
<evidence type="ECO:0000256" key="9">
    <source>
        <dbReference type="SAM" id="MobiDB-lite"/>
    </source>
</evidence>
<dbReference type="CDD" id="cd18793">
    <property type="entry name" value="SF2_C_SNF"/>
    <property type="match status" value="1"/>
</dbReference>
<feature type="region of interest" description="Disordered" evidence="9">
    <location>
        <begin position="1"/>
        <end position="30"/>
    </location>
</feature>
<feature type="region of interest" description="Disordered" evidence="9">
    <location>
        <begin position="993"/>
        <end position="1029"/>
    </location>
</feature>
<dbReference type="InterPro" id="IPR038718">
    <property type="entry name" value="SNF2-like_sf"/>
</dbReference>
<dbReference type="InterPro" id="IPR014001">
    <property type="entry name" value="Helicase_ATP-bd"/>
</dbReference>
<dbReference type="GO" id="GO:0008270">
    <property type="term" value="F:zinc ion binding"/>
    <property type="evidence" value="ECO:0007669"/>
    <property type="project" value="UniProtKB-KW"/>
</dbReference>
<dbReference type="GO" id="GO:0006281">
    <property type="term" value="P:DNA repair"/>
    <property type="evidence" value="ECO:0007669"/>
    <property type="project" value="TreeGrafter"/>
</dbReference>
<evidence type="ECO:0000256" key="7">
    <source>
        <dbReference type="ARBA" id="ARBA00022833"/>
    </source>
</evidence>
<dbReference type="AlphaFoldDB" id="A0AA40D7E1"/>
<feature type="compositionally biased region" description="Basic residues" evidence="9">
    <location>
        <begin position="133"/>
        <end position="150"/>
    </location>
</feature>
<evidence type="ECO:0000256" key="2">
    <source>
        <dbReference type="ARBA" id="ARBA00022723"/>
    </source>
</evidence>
<evidence type="ECO:0000256" key="1">
    <source>
        <dbReference type="ARBA" id="ARBA00007025"/>
    </source>
</evidence>
<dbReference type="PROSITE" id="PS00518">
    <property type="entry name" value="ZF_RING_1"/>
    <property type="match status" value="1"/>
</dbReference>
<feature type="compositionally biased region" description="Basic and acidic residues" evidence="9">
    <location>
        <begin position="743"/>
        <end position="758"/>
    </location>
</feature>
<dbReference type="InterPro" id="IPR000330">
    <property type="entry name" value="SNF2_N"/>
</dbReference>
<dbReference type="Pfam" id="PF00271">
    <property type="entry name" value="Helicase_C"/>
    <property type="match status" value="1"/>
</dbReference>
<gene>
    <name evidence="12" type="ORF">QBC41DRAFT_232218</name>
</gene>
<evidence type="ECO:0000259" key="11">
    <source>
        <dbReference type="PROSITE" id="PS51194"/>
    </source>
</evidence>
<comment type="caution">
    <text evidence="12">The sequence shown here is derived from an EMBL/GenBank/DDBJ whole genome shotgun (WGS) entry which is preliminary data.</text>
</comment>
<feature type="region of interest" description="Disordered" evidence="9">
    <location>
        <begin position="129"/>
        <end position="154"/>
    </location>
</feature>
<proteinExistence type="inferred from homology"/>
<dbReference type="InterPro" id="IPR013083">
    <property type="entry name" value="Znf_RING/FYVE/PHD"/>
</dbReference>
<evidence type="ECO:0000256" key="3">
    <source>
        <dbReference type="ARBA" id="ARBA00022741"/>
    </source>
</evidence>
<keyword evidence="3" id="KW-0547">Nucleotide-binding</keyword>
<keyword evidence="8" id="KW-0067">ATP-binding</keyword>
<name>A0AA40D7E1_9PEZI</name>
<reference evidence="12" key="1">
    <citation type="submission" date="2023-06" db="EMBL/GenBank/DDBJ databases">
        <title>Genome-scale phylogeny and comparative genomics of the fungal order Sordariales.</title>
        <authorList>
            <consortium name="Lawrence Berkeley National Laboratory"/>
            <person name="Hensen N."/>
            <person name="Bonometti L."/>
            <person name="Westerberg I."/>
            <person name="Brannstrom I.O."/>
            <person name="Guillou S."/>
            <person name="Cros-Aarteil S."/>
            <person name="Calhoun S."/>
            <person name="Haridas S."/>
            <person name="Kuo A."/>
            <person name="Mondo S."/>
            <person name="Pangilinan J."/>
            <person name="Riley R."/>
            <person name="Labutti K."/>
            <person name="Andreopoulos B."/>
            <person name="Lipzen A."/>
            <person name="Chen C."/>
            <person name="Yanf M."/>
            <person name="Daum C."/>
            <person name="Ng V."/>
            <person name="Clum A."/>
            <person name="Steindorff A."/>
            <person name="Ohm R."/>
            <person name="Martin F."/>
            <person name="Silar P."/>
            <person name="Natvig D."/>
            <person name="Lalanne C."/>
            <person name="Gautier V."/>
            <person name="Ament-Velasquez S.L."/>
            <person name="Kruys A."/>
            <person name="Hutchinson M.I."/>
            <person name="Powell A.J."/>
            <person name="Barry K."/>
            <person name="Miller A.N."/>
            <person name="Grigoriev I.V."/>
            <person name="Debuchy R."/>
            <person name="Gladieux P."/>
            <person name="Thoren M.H."/>
            <person name="Johannesson H."/>
        </authorList>
    </citation>
    <scope>NUCLEOTIDE SEQUENCE</scope>
    <source>
        <strain evidence="12">CBS 307.81</strain>
    </source>
</reference>
<dbReference type="SUPFAM" id="SSF57850">
    <property type="entry name" value="RING/U-box"/>
    <property type="match status" value="1"/>
</dbReference>
<evidence type="ECO:0000256" key="8">
    <source>
        <dbReference type="ARBA" id="ARBA00022840"/>
    </source>
</evidence>
<dbReference type="GO" id="GO:0016787">
    <property type="term" value="F:hydrolase activity"/>
    <property type="evidence" value="ECO:0007669"/>
    <property type="project" value="UniProtKB-KW"/>
</dbReference>
<dbReference type="Gene3D" id="3.40.50.10810">
    <property type="entry name" value="Tandem AAA-ATPase domain"/>
    <property type="match status" value="1"/>
</dbReference>
<keyword evidence="5" id="KW-0378">Hydrolase</keyword>
<dbReference type="PANTHER" id="PTHR45626">
    <property type="entry name" value="TRANSCRIPTION TERMINATION FACTOR 2-RELATED"/>
    <property type="match status" value="1"/>
</dbReference>
<feature type="domain" description="Helicase ATP-binding" evidence="10">
    <location>
        <begin position="276"/>
        <end position="467"/>
    </location>
</feature>
<dbReference type="GO" id="GO:0005524">
    <property type="term" value="F:ATP binding"/>
    <property type="evidence" value="ECO:0007669"/>
    <property type="project" value="UniProtKB-KW"/>
</dbReference>
<evidence type="ECO:0000256" key="6">
    <source>
        <dbReference type="ARBA" id="ARBA00022806"/>
    </source>
</evidence>
<dbReference type="Proteomes" id="UP001174997">
    <property type="component" value="Unassembled WGS sequence"/>
</dbReference>
<dbReference type="GO" id="GO:0004386">
    <property type="term" value="F:helicase activity"/>
    <property type="evidence" value="ECO:0007669"/>
    <property type="project" value="UniProtKB-KW"/>
</dbReference>
<dbReference type="GO" id="GO:0005634">
    <property type="term" value="C:nucleus"/>
    <property type="evidence" value="ECO:0007669"/>
    <property type="project" value="TreeGrafter"/>
</dbReference>
<feature type="domain" description="Helicase C-terminal" evidence="11">
    <location>
        <begin position="814"/>
        <end position="976"/>
    </location>
</feature>
<dbReference type="SUPFAM" id="SSF52540">
    <property type="entry name" value="P-loop containing nucleoside triphosphate hydrolases"/>
    <property type="match status" value="2"/>
</dbReference>
<organism evidence="12 13">
    <name type="scientific">Cercophora samala</name>
    <dbReference type="NCBI Taxonomy" id="330535"/>
    <lineage>
        <taxon>Eukaryota</taxon>
        <taxon>Fungi</taxon>
        <taxon>Dikarya</taxon>
        <taxon>Ascomycota</taxon>
        <taxon>Pezizomycotina</taxon>
        <taxon>Sordariomycetes</taxon>
        <taxon>Sordariomycetidae</taxon>
        <taxon>Sordariales</taxon>
        <taxon>Lasiosphaeriaceae</taxon>
        <taxon>Cercophora</taxon>
    </lineage>
</organism>
<feature type="compositionally biased region" description="Low complexity" evidence="9">
    <location>
        <begin position="1020"/>
        <end position="1029"/>
    </location>
</feature>